<comment type="caution">
    <text evidence="1">The sequence shown here is derived from an EMBL/GenBank/DDBJ whole genome shotgun (WGS) entry which is preliminary data.</text>
</comment>
<protein>
    <submittedName>
        <fullName evidence="1">Uncharacterized protein</fullName>
    </submittedName>
</protein>
<dbReference type="Proteomes" id="UP001501115">
    <property type="component" value="Unassembled WGS sequence"/>
</dbReference>
<evidence type="ECO:0000313" key="1">
    <source>
        <dbReference type="EMBL" id="GAA4307976.1"/>
    </source>
</evidence>
<keyword evidence="2" id="KW-1185">Reference proteome</keyword>
<evidence type="ECO:0000313" key="2">
    <source>
        <dbReference type="Proteomes" id="UP001501115"/>
    </source>
</evidence>
<name>A0ABP8FNX6_9ACTN</name>
<reference evidence="2" key="1">
    <citation type="journal article" date="2019" name="Int. J. Syst. Evol. Microbiol.">
        <title>The Global Catalogue of Microorganisms (GCM) 10K type strain sequencing project: providing services to taxonomists for standard genome sequencing and annotation.</title>
        <authorList>
            <consortium name="The Broad Institute Genomics Platform"/>
            <consortium name="The Broad Institute Genome Sequencing Center for Infectious Disease"/>
            <person name="Wu L."/>
            <person name="Ma J."/>
        </authorList>
    </citation>
    <scope>NUCLEOTIDE SEQUENCE [LARGE SCALE GENOMIC DNA]</scope>
    <source>
        <strain evidence="2">JCM 31290</strain>
    </source>
</reference>
<dbReference type="EMBL" id="BAABET010000003">
    <property type="protein sequence ID" value="GAA4307976.1"/>
    <property type="molecule type" value="Genomic_DNA"/>
</dbReference>
<sequence length="81" mass="8602">MTTATGQAAPLDLETMRACAERLLMRDAVEPSLAELGTLTLQLRGHILVAFPEVEAAVRALPEDAVPRTVASSASRRRACG</sequence>
<accession>A0ABP8FNX6</accession>
<dbReference type="InterPro" id="IPR046300">
    <property type="entry name" value="DUF6415"/>
</dbReference>
<dbReference type="Pfam" id="PF19979">
    <property type="entry name" value="DUF6415"/>
    <property type="match status" value="1"/>
</dbReference>
<gene>
    <name evidence="1" type="ORF">GCM10023086_26700</name>
</gene>
<proteinExistence type="predicted"/>
<organism evidence="1 2">
    <name type="scientific">Streptomyces venetus</name>
    <dbReference type="NCBI Taxonomy" id="1701086"/>
    <lineage>
        <taxon>Bacteria</taxon>
        <taxon>Bacillati</taxon>
        <taxon>Actinomycetota</taxon>
        <taxon>Actinomycetes</taxon>
        <taxon>Kitasatosporales</taxon>
        <taxon>Streptomycetaceae</taxon>
        <taxon>Streptomyces</taxon>
    </lineage>
</organism>